<organism evidence="3 4">
    <name type="scientific">Listeria booriae</name>
    <dbReference type="NCBI Taxonomy" id="1552123"/>
    <lineage>
        <taxon>Bacteria</taxon>
        <taxon>Bacillati</taxon>
        <taxon>Bacillota</taxon>
        <taxon>Bacilli</taxon>
        <taxon>Bacillales</taxon>
        <taxon>Listeriaceae</taxon>
        <taxon>Listeria</taxon>
    </lineage>
</organism>
<dbReference type="AlphaFoldDB" id="A0A841Y261"/>
<proteinExistence type="predicted"/>
<dbReference type="InterPro" id="IPR054246">
    <property type="entry name" value="DUF6973"/>
</dbReference>
<keyword evidence="1" id="KW-0732">Signal</keyword>
<dbReference type="EMBL" id="JAAROV010000005">
    <property type="protein sequence ID" value="MBC1318091.1"/>
    <property type="molecule type" value="Genomic_DNA"/>
</dbReference>
<evidence type="ECO:0000313" key="4">
    <source>
        <dbReference type="Proteomes" id="UP000543379"/>
    </source>
</evidence>
<feature type="signal peptide" evidence="1">
    <location>
        <begin position="1"/>
        <end position="30"/>
    </location>
</feature>
<dbReference type="Pfam" id="PF22322">
    <property type="entry name" value="DUF6973"/>
    <property type="match status" value="1"/>
</dbReference>
<comment type="caution">
    <text evidence="3">The sequence shown here is derived from an EMBL/GenBank/DDBJ whole genome shotgun (WGS) entry which is preliminary data.</text>
</comment>
<evidence type="ECO:0000259" key="2">
    <source>
        <dbReference type="Pfam" id="PF22322"/>
    </source>
</evidence>
<feature type="domain" description="DUF6973" evidence="2">
    <location>
        <begin position="114"/>
        <end position="205"/>
    </location>
</feature>
<name>A0A841Y261_9LIST</name>
<evidence type="ECO:0000256" key="1">
    <source>
        <dbReference type="SAM" id="SignalP"/>
    </source>
</evidence>
<feature type="chain" id="PRO_5032828809" description="DUF6973 domain-containing protein" evidence="1">
    <location>
        <begin position="31"/>
        <end position="247"/>
    </location>
</feature>
<sequence length="247" mass="27318">MRILSKAIVATTIFASALFVATISSPQVKAETSKIELSDSVLDTLTSEDFVQAYQIVNGKLDVEKTSNDILDQETIKALNQIFVNKNRPLLRSSTGLPVSYDRLNSKEKGYAKSSPYQAGIVYNCSTAATSMAAKYWVNGTADFHNGNAYRHALWNGMMTREMDATKAKKWADAHEYGQTGVATQMDIKNNATGRARYATLKANDGIWWRSPTYQEISNDIMKQVTSDKLVRIVNGKLVKTNSAGKK</sequence>
<dbReference type="RefSeq" id="WP_185382871.1">
    <property type="nucleotide sequence ID" value="NZ_JAAROV010000005.1"/>
</dbReference>
<gene>
    <name evidence="3" type="ORF">HB811_15015</name>
</gene>
<accession>A0A841Y261</accession>
<protein>
    <recommendedName>
        <fullName evidence="2">DUF6973 domain-containing protein</fullName>
    </recommendedName>
</protein>
<evidence type="ECO:0000313" key="3">
    <source>
        <dbReference type="EMBL" id="MBC1318091.1"/>
    </source>
</evidence>
<reference evidence="3 4" key="1">
    <citation type="submission" date="2020-03" db="EMBL/GenBank/DDBJ databases">
        <title>Soil Listeria distribution.</title>
        <authorList>
            <person name="Liao J."/>
            <person name="Wiedmann M."/>
        </authorList>
    </citation>
    <scope>NUCLEOTIDE SEQUENCE [LARGE SCALE GENOMIC DNA]</scope>
    <source>
        <strain evidence="3 4">FSL L7-1816</strain>
    </source>
</reference>
<dbReference type="Proteomes" id="UP000543379">
    <property type="component" value="Unassembled WGS sequence"/>
</dbReference>